<keyword evidence="2" id="KW-1185">Reference proteome</keyword>
<protein>
    <submittedName>
        <fullName evidence="1">Uncharacterized protein</fullName>
    </submittedName>
</protein>
<gene>
    <name evidence="1" type="ordered locus">Mnod_3951</name>
</gene>
<sequence>MILNALSLKLKRQARGAFKDRHCFEGFLDEAFTVYS</sequence>
<evidence type="ECO:0000313" key="1">
    <source>
        <dbReference type="EMBL" id="ACL58843.1"/>
    </source>
</evidence>
<accession>B8ISK3</accession>
<dbReference type="EMBL" id="CP001349">
    <property type="protein sequence ID" value="ACL58843.1"/>
    <property type="molecule type" value="Genomic_DNA"/>
</dbReference>
<dbReference type="Proteomes" id="UP000008207">
    <property type="component" value="Chromosome"/>
</dbReference>
<proteinExistence type="predicted"/>
<name>B8ISK3_METNO</name>
<evidence type="ECO:0000313" key="2">
    <source>
        <dbReference type="Proteomes" id="UP000008207"/>
    </source>
</evidence>
<reference evidence="1 2" key="1">
    <citation type="submission" date="2009-01" db="EMBL/GenBank/DDBJ databases">
        <title>Complete sequence of chromosome of Methylobacterium nodulans ORS 2060.</title>
        <authorList>
            <consortium name="US DOE Joint Genome Institute"/>
            <person name="Lucas S."/>
            <person name="Copeland A."/>
            <person name="Lapidus A."/>
            <person name="Glavina del Rio T."/>
            <person name="Dalin E."/>
            <person name="Tice H."/>
            <person name="Bruce D."/>
            <person name="Goodwin L."/>
            <person name="Pitluck S."/>
            <person name="Sims D."/>
            <person name="Brettin T."/>
            <person name="Detter J.C."/>
            <person name="Han C."/>
            <person name="Larimer F."/>
            <person name="Land M."/>
            <person name="Hauser L."/>
            <person name="Kyrpides N."/>
            <person name="Ivanova N."/>
            <person name="Marx C.J."/>
            <person name="Richardson P."/>
        </authorList>
    </citation>
    <scope>NUCLEOTIDE SEQUENCE [LARGE SCALE GENOMIC DNA]</scope>
    <source>
        <strain evidence="2">LMG 21967 / CNCM I-2342 / ORS 2060</strain>
    </source>
</reference>
<dbReference type="AlphaFoldDB" id="B8ISK3"/>
<organism evidence="1 2">
    <name type="scientific">Methylobacterium nodulans (strain LMG 21967 / CNCM I-2342 / ORS 2060)</name>
    <dbReference type="NCBI Taxonomy" id="460265"/>
    <lineage>
        <taxon>Bacteria</taxon>
        <taxon>Pseudomonadati</taxon>
        <taxon>Pseudomonadota</taxon>
        <taxon>Alphaproteobacteria</taxon>
        <taxon>Hyphomicrobiales</taxon>
        <taxon>Methylobacteriaceae</taxon>
        <taxon>Methylobacterium</taxon>
    </lineage>
</organism>
<dbReference type="KEGG" id="mno:Mnod_3951"/>
<dbReference type="HOGENOM" id="CLU_3357063_0_0_5"/>